<keyword evidence="1" id="KW-0328">Glycosyltransferase</keyword>
<dbReference type="OrthoDB" id="9813383at2"/>
<keyword evidence="1" id="KW-0808">Transferase</keyword>
<dbReference type="CDD" id="cd01745">
    <property type="entry name" value="GATase1_2"/>
    <property type="match status" value="1"/>
</dbReference>
<gene>
    <name evidence="1" type="ORF">Q31a_22990</name>
</gene>
<dbReference type="EC" id="2.4.2.-" evidence="1"/>
<proteinExistence type="predicted"/>
<dbReference type="SUPFAM" id="SSF52317">
    <property type="entry name" value="Class I glutamine amidotransferase-like"/>
    <property type="match status" value="1"/>
</dbReference>
<dbReference type="GO" id="GO:0016757">
    <property type="term" value="F:glycosyltransferase activity"/>
    <property type="evidence" value="ECO:0007669"/>
    <property type="project" value="UniProtKB-KW"/>
</dbReference>
<name>A0A518G5W0_9BACT</name>
<dbReference type="Proteomes" id="UP000318017">
    <property type="component" value="Chromosome"/>
</dbReference>
<evidence type="ECO:0000313" key="1">
    <source>
        <dbReference type="EMBL" id="QDV23986.1"/>
    </source>
</evidence>
<dbReference type="GO" id="GO:0033969">
    <property type="term" value="F:gamma-glutamyl-gamma-aminobutyrate hydrolase activity"/>
    <property type="evidence" value="ECO:0007669"/>
    <property type="project" value="TreeGrafter"/>
</dbReference>
<reference evidence="1 2" key="1">
    <citation type="submission" date="2019-02" db="EMBL/GenBank/DDBJ databases">
        <title>Deep-cultivation of Planctomycetes and their phenomic and genomic characterization uncovers novel biology.</title>
        <authorList>
            <person name="Wiegand S."/>
            <person name="Jogler M."/>
            <person name="Boedeker C."/>
            <person name="Pinto D."/>
            <person name="Vollmers J."/>
            <person name="Rivas-Marin E."/>
            <person name="Kohn T."/>
            <person name="Peeters S.H."/>
            <person name="Heuer A."/>
            <person name="Rast P."/>
            <person name="Oberbeckmann S."/>
            <person name="Bunk B."/>
            <person name="Jeske O."/>
            <person name="Meyerdierks A."/>
            <person name="Storesund J.E."/>
            <person name="Kallscheuer N."/>
            <person name="Luecker S."/>
            <person name="Lage O.M."/>
            <person name="Pohl T."/>
            <person name="Merkel B.J."/>
            <person name="Hornburger P."/>
            <person name="Mueller R.-W."/>
            <person name="Bruemmer F."/>
            <person name="Labrenz M."/>
            <person name="Spormann A.M."/>
            <person name="Op den Camp H."/>
            <person name="Overmann J."/>
            <person name="Amann R."/>
            <person name="Jetten M.S.M."/>
            <person name="Mascher T."/>
            <person name="Medema M.H."/>
            <person name="Devos D.P."/>
            <person name="Kaster A.-K."/>
            <person name="Ovreas L."/>
            <person name="Rohde M."/>
            <person name="Galperin M.Y."/>
            <person name="Jogler C."/>
        </authorList>
    </citation>
    <scope>NUCLEOTIDE SEQUENCE [LARGE SCALE GENOMIC DNA]</scope>
    <source>
        <strain evidence="1 2">Q31a</strain>
    </source>
</reference>
<protein>
    <submittedName>
        <fullName evidence="1">Glutamine amidotransferase</fullName>
        <ecNumber evidence="1">2.4.2.-</ecNumber>
    </submittedName>
</protein>
<keyword evidence="1" id="KW-0315">Glutamine amidotransferase</keyword>
<dbReference type="GO" id="GO:0005829">
    <property type="term" value="C:cytosol"/>
    <property type="evidence" value="ECO:0007669"/>
    <property type="project" value="TreeGrafter"/>
</dbReference>
<keyword evidence="2" id="KW-1185">Reference proteome</keyword>
<dbReference type="RefSeq" id="WP_145077310.1">
    <property type="nucleotide sequence ID" value="NZ_CP036298.1"/>
</dbReference>
<dbReference type="KEGG" id="ahel:Q31a_22990"/>
<dbReference type="AlphaFoldDB" id="A0A518G5W0"/>
<dbReference type="Pfam" id="PF07722">
    <property type="entry name" value="Peptidase_C26"/>
    <property type="match status" value="1"/>
</dbReference>
<dbReference type="InterPro" id="IPR044668">
    <property type="entry name" value="PuuD-like"/>
</dbReference>
<dbReference type="PANTHER" id="PTHR43235">
    <property type="entry name" value="GLUTAMINE AMIDOTRANSFERASE PB2B2.05-RELATED"/>
    <property type="match status" value="1"/>
</dbReference>
<dbReference type="Gene3D" id="3.40.50.880">
    <property type="match status" value="1"/>
</dbReference>
<accession>A0A518G5W0</accession>
<evidence type="ECO:0000313" key="2">
    <source>
        <dbReference type="Proteomes" id="UP000318017"/>
    </source>
</evidence>
<organism evidence="1 2">
    <name type="scientific">Aureliella helgolandensis</name>
    <dbReference type="NCBI Taxonomy" id="2527968"/>
    <lineage>
        <taxon>Bacteria</taxon>
        <taxon>Pseudomonadati</taxon>
        <taxon>Planctomycetota</taxon>
        <taxon>Planctomycetia</taxon>
        <taxon>Pirellulales</taxon>
        <taxon>Pirellulaceae</taxon>
        <taxon>Aureliella</taxon>
    </lineage>
</organism>
<dbReference type="InterPro" id="IPR011697">
    <property type="entry name" value="Peptidase_C26"/>
</dbReference>
<sequence length="251" mass="27389">MNKPIVGINADFRAASHNQPAFSYVAAGYYDSIAKAGGIPLILAPLEDDASLHQVLDHLDACVMIGGGDLDPRYDNFMLHPATKPMEARRETFDRRLAQEVVERRIPVLAIGSGMQLLNVTCGGNLFLHIPEDLPGSLPHRDPQDPFHRHSLVVEPKSLIGRVYGEGEIRVTSRHHMAVDEVAQGFRVTARCQDGVIEAIESETIDWFAIGTQFHPECGAASALDIRIFEEFLEALQAPAMMGASLAKAAA</sequence>
<dbReference type="EMBL" id="CP036298">
    <property type="protein sequence ID" value="QDV23986.1"/>
    <property type="molecule type" value="Genomic_DNA"/>
</dbReference>
<dbReference type="InterPro" id="IPR029062">
    <property type="entry name" value="Class_I_gatase-like"/>
</dbReference>
<dbReference type="PANTHER" id="PTHR43235:SF1">
    <property type="entry name" value="GLUTAMINE AMIDOTRANSFERASE PB2B2.05-RELATED"/>
    <property type="match status" value="1"/>
</dbReference>
<dbReference type="PROSITE" id="PS51273">
    <property type="entry name" value="GATASE_TYPE_1"/>
    <property type="match status" value="1"/>
</dbReference>
<dbReference type="GO" id="GO:0006598">
    <property type="term" value="P:polyamine catabolic process"/>
    <property type="evidence" value="ECO:0007669"/>
    <property type="project" value="TreeGrafter"/>
</dbReference>